<dbReference type="RefSeq" id="WP_055271226.1">
    <property type="nucleotide sequence ID" value="NZ_CAXKYA010000033.1"/>
</dbReference>
<dbReference type="GO" id="GO:0005737">
    <property type="term" value="C:cytoplasm"/>
    <property type="evidence" value="ECO:0007669"/>
    <property type="project" value="TreeGrafter"/>
</dbReference>
<dbReference type="CDD" id="cd07241">
    <property type="entry name" value="VOC_BsYyaH"/>
    <property type="match status" value="1"/>
</dbReference>
<dbReference type="PROSITE" id="PS51819">
    <property type="entry name" value="VOC"/>
    <property type="match status" value="1"/>
</dbReference>
<reference evidence="6 8" key="1">
    <citation type="submission" date="2015-09" db="EMBL/GenBank/DDBJ databases">
        <authorList>
            <consortium name="Pathogen Informatics"/>
        </authorList>
    </citation>
    <scope>NUCLEOTIDE SEQUENCE [LARGE SCALE GENOMIC DNA]</scope>
    <source>
        <strain evidence="6 8">2789STDY5834846</strain>
    </source>
</reference>
<dbReference type="CDD" id="cd04301">
    <property type="entry name" value="NAT_SF"/>
    <property type="match status" value="1"/>
</dbReference>
<dbReference type="EMBL" id="CP103141">
    <property type="protein sequence ID" value="UVQ77104.1"/>
    <property type="molecule type" value="Genomic_DNA"/>
</dbReference>
<dbReference type="EMBL" id="CZAE01000028">
    <property type="protein sequence ID" value="CUQ16113.1"/>
    <property type="molecule type" value="Genomic_DNA"/>
</dbReference>
<feature type="domain" description="N-acetyltransferase" evidence="4">
    <location>
        <begin position="145"/>
        <end position="309"/>
    </location>
</feature>
<evidence type="ECO:0000259" key="5">
    <source>
        <dbReference type="PROSITE" id="PS51819"/>
    </source>
</evidence>
<dbReference type="PANTHER" id="PTHR43792">
    <property type="entry name" value="GNAT FAMILY, PUTATIVE (AFU_ORTHOLOGUE AFUA_3G00765)-RELATED-RELATED"/>
    <property type="match status" value="1"/>
</dbReference>
<dbReference type="Pfam" id="PF13508">
    <property type="entry name" value="Acetyltransf_7"/>
    <property type="match status" value="1"/>
</dbReference>
<protein>
    <submittedName>
        <fullName evidence="6 7">Acetyltransferase</fullName>
        <ecNumber evidence="6">2.3.1.-</ecNumber>
    </submittedName>
</protein>
<evidence type="ECO:0000256" key="1">
    <source>
        <dbReference type="ARBA" id="ARBA00022679"/>
    </source>
</evidence>
<evidence type="ECO:0000259" key="4">
    <source>
        <dbReference type="PROSITE" id="PS51186"/>
    </source>
</evidence>
<dbReference type="Gene3D" id="3.40.630.30">
    <property type="match status" value="2"/>
</dbReference>
<name>A0A174U181_9BACE</name>
<evidence type="ECO:0000313" key="7">
    <source>
        <dbReference type="EMBL" id="UVQ77104.1"/>
    </source>
</evidence>
<dbReference type="PANTHER" id="PTHR43792:SF8">
    <property type="entry name" value="[RIBOSOMAL PROTEIN US5]-ALANINE N-ACETYLTRANSFERASE"/>
    <property type="match status" value="1"/>
</dbReference>
<organism evidence="6 8">
    <name type="scientific">Bacteroides faecis</name>
    <dbReference type="NCBI Taxonomy" id="674529"/>
    <lineage>
        <taxon>Bacteria</taxon>
        <taxon>Pseudomonadati</taxon>
        <taxon>Bacteroidota</taxon>
        <taxon>Bacteroidia</taxon>
        <taxon>Bacteroidales</taxon>
        <taxon>Bacteroidaceae</taxon>
        <taxon>Bacteroides</taxon>
    </lineage>
</organism>
<dbReference type="GO" id="GO:0008999">
    <property type="term" value="F:protein-N-terminal-alanine acetyltransferase activity"/>
    <property type="evidence" value="ECO:0007669"/>
    <property type="project" value="TreeGrafter"/>
</dbReference>
<evidence type="ECO:0000313" key="8">
    <source>
        <dbReference type="Proteomes" id="UP000095606"/>
    </source>
</evidence>
<keyword evidence="9" id="KW-1185">Reference proteome</keyword>
<dbReference type="AlphaFoldDB" id="A0A174U181"/>
<accession>A0A174U181</accession>
<dbReference type="SUPFAM" id="SSF54593">
    <property type="entry name" value="Glyoxalase/Bleomycin resistance protein/Dihydroxybiphenyl dioxygenase"/>
    <property type="match status" value="1"/>
</dbReference>
<keyword evidence="2 6" id="KW-0012">Acyltransferase</keyword>
<dbReference type="SUPFAM" id="SSF55729">
    <property type="entry name" value="Acyl-CoA N-acyltransferases (Nat)"/>
    <property type="match status" value="2"/>
</dbReference>
<keyword evidence="1 6" id="KW-0808">Transferase</keyword>
<reference evidence="7" key="2">
    <citation type="submission" date="2022-08" db="EMBL/GenBank/DDBJ databases">
        <title>Genome Sequencing of Bacteroides fragilis Group Isolates with Nanopore Technology.</title>
        <authorList>
            <person name="Tisza M.J."/>
            <person name="Smith D."/>
            <person name="Dekker J.P."/>
        </authorList>
    </citation>
    <scope>NUCLEOTIDE SEQUENCE</scope>
    <source>
        <strain evidence="7">BFG-527</strain>
    </source>
</reference>
<feature type="domain" description="VOC" evidence="5">
    <location>
        <begin position="2"/>
        <end position="128"/>
    </location>
</feature>
<gene>
    <name evidence="6" type="primary">yjaB</name>
    <name evidence="6" type="ORF">ERS852461_04405</name>
    <name evidence="7" type="ORF">NXY30_12380</name>
</gene>
<feature type="domain" description="N-acetyltransferase" evidence="4">
    <location>
        <begin position="307"/>
        <end position="443"/>
    </location>
</feature>
<dbReference type="Proteomes" id="UP000095606">
    <property type="component" value="Unassembled WGS sequence"/>
</dbReference>
<evidence type="ECO:0000256" key="2">
    <source>
        <dbReference type="ARBA" id="ARBA00023315"/>
    </source>
</evidence>
<dbReference type="InterPro" id="IPR029068">
    <property type="entry name" value="Glyas_Bleomycin-R_OHBP_Dase"/>
</dbReference>
<dbReference type="Proteomes" id="UP001060104">
    <property type="component" value="Chromosome"/>
</dbReference>
<sequence>MKLHHIAIWTFRLEELKDFYVRFLGGTSNEKYINPKKGFESYFVSFGEGPSLELMSRTDVQNTPIEENRLGLTHLAFTFPNREEVLRFTEQMRSEGYPIAGEPRTSGDGYFESVVLDPDGNRIECVCPPQADEPQDDCSFETERLLIRPFRENDAETFFACCQNPNLGNNAGWAPHKSIEESREILQNVFIGQEDIWAITLKDTRQLIGSIGIVPDPKRENPQVRMLGYWLDEAHWGKGYMTEAVQAVLNYGFNELQLSLITANCYPHNKRSQQVLERNGFICEGVLHQAELTYNGNIYDHLCYYLPNICRPAPEDYDEILQVWEDSVRHTHHFLTEEHIQFYKPLVRNHYLSAVELYIIRNANGKIVAFMGLSDELIEMLFVSPGEQGKGYGRRLLEYATRRKQMNKVDVNEQNDKALGFYLRMGFRIIGRDETDGMGKPYPILHLQLPEAENGNK</sequence>
<dbReference type="InterPro" id="IPR051531">
    <property type="entry name" value="N-acetyltransferase"/>
</dbReference>
<evidence type="ECO:0000313" key="6">
    <source>
        <dbReference type="EMBL" id="CUQ16113.1"/>
    </source>
</evidence>
<dbReference type="Gene3D" id="3.10.180.10">
    <property type="entry name" value="2,3-Dihydroxybiphenyl 1,2-Dioxygenase, domain 1"/>
    <property type="match status" value="1"/>
</dbReference>
<proteinExistence type="inferred from homology"/>
<dbReference type="InterPro" id="IPR037523">
    <property type="entry name" value="VOC_core"/>
</dbReference>
<dbReference type="GeneID" id="69589285"/>
<dbReference type="InterPro" id="IPR004360">
    <property type="entry name" value="Glyas_Fos-R_dOase_dom"/>
</dbReference>
<dbReference type="InterPro" id="IPR000182">
    <property type="entry name" value="GNAT_dom"/>
</dbReference>
<dbReference type="EC" id="2.3.1.-" evidence="6"/>
<evidence type="ECO:0000313" key="9">
    <source>
        <dbReference type="Proteomes" id="UP001060104"/>
    </source>
</evidence>
<dbReference type="Pfam" id="PF13302">
    <property type="entry name" value="Acetyltransf_3"/>
    <property type="match status" value="1"/>
</dbReference>
<dbReference type="Pfam" id="PF00903">
    <property type="entry name" value="Glyoxalase"/>
    <property type="match status" value="1"/>
</dbReference>
<comment type="similarity">
    <text evidence="3">Belongs to the acetyltransferase family. RimJ subfamily.</text>
</comment>
<evidence type="ECO:0000256" key="3">
    <source>
        <dbReference type="ARBA" id="ARBA00038502"/>
    </source>
</evidence>
<dbReference type="PROSITE" id="PS51186">
    <property type="entry name" value="GNAT"/>
    <property type="match status" value="2"/>
</dbReference>
<dbReference type="InterPro" id="IPR016181">
    <property type="entry name" value="Acyl_CoA_acyltransferase"/>
</dbReference>